<dbReference type="AlphaFoldDB" id="A0AB39ENI7"/>
<protein>
    <submittedName>
        <fullName evidence="1">Uncharacterized protein</fullName>
    </submittedName>
</protein>
<name>A0AB39ENI7_9BURK</name>
<accession>A0AB39ENI7</accession>
<organism evidence="1">
    <name type="scientific">Castellaniella ginsengisoli</name>
    <dbReference type="NCBI Taxonomy" id="546114"/>
    <lineage>
        <taxon>Bacteria</taxon>
        <taxon>Pseudomonadati</taxon>
        <taxon>Pseudomonadota</taxon>
        <taxon>Betaproteobacteria</taxon>
        <taxon>Burkholderiales</taxon>
        <taxon>Alcaligenaceae</taxon>
        <taxon>Castellaniella</taxon>
    </lineage>
</organism>
<sequence length="84" mass="9247">MANEIDNAKIYPADSTRALLGLAFAMISEISHHHGYDKERFAKSLKAIASTLEPDTPGTKRLFSTFLAMIENGVEFESKDDSKG</sequence>
<gene>
    <name evidence="1" type="ORF">ABRY94_11890</name>
</gene>
<proteinExistence type="predicted"/>
<evidence type="ECO:0000313" key="1">
    <source>
        <dbReference type="EMBL" id="XDJ68767.1"/>
    </source>
</evidence>
<dbReference type="RefSeq" id="WP_368655427.1">
    <property type="nucleotide sequence ID" value="NZ_CP158262.1"/>
</dbReference>
<dbReference type="EMBL" id="CP158262">
    <property type="protein sequence ID" value="XDJ68767.1"/>
    <property type="molecule type" value="Genomic_DNA"/>
</dbReference>
<reference evidence="1" key="1">
    <citation type="submission" date="2024-05" db="EMBL/GenBank/DDBJ databases">
        <authorList>
            <person name="Luo Y.-C."/>
            <person name="Nicholds J."/>
            <person name="Mortimer T."/>
            <person name="Maboni G."/>
        </authorList>
    </citation>
    <scope>NUCLEOTIDE SEQUENCE</scope>
    <source>
        <strain evidence="1">144863</strain>
    </source>
</reference>